<comment type="caution">
    <text evidence="1">The sequence shown here is derived from an EMBL/GenBank/DDBJ whole genome shotgun (WGS) entry which is preliminary data.</text>
</comment>
<evidence type="ECO:0000313" key="1">
    <source>
        <dbReference type="EMBL" id="NEL78606.1"/>
    </source>
</evidence>
<dbReference type="RefSeq" id="WP_127170435.1">
    <property type="nucleotide sequence ID" value="NZ_JAJIUT010000014.1"/>
</dbReference>
<organism evidence="1 2">
    <name type="scientific">Xanthomonas perforans</name>
    <dbReference type="NCBI Taxonomy" id="442694"/>
    <lineage>
        <taxon>Bacteria</taxon>
        <taxon>Pseudomonadati</taxon>
        <taxon>Pseudomonadota</taxon>
        <taxon>Gammaproteobacteria</taxon>
        <taxon>Lysobacterales</taxon>
        <taxon>Lysobacteraceae</taxon>
        <taxon>Xanthomonas</taxon>
    </lineage>
</organism>
<name>A0A6P0E6Z0_XANPE</name>
<dbReference type="EMBL" id="JAAGYU010000157">
    <property type="protein sequence ID" value="NEL78606.1"/>
    <property type="molecule type" value="Genomic_DNA"/>
</dbReference>
<reference evidence="1 2" key="1">
    <citation type="submission" date="2019-11" db="EMBL/GenBank/DDBJ databases">
        <title>Genome-resolved metagenomics to study the prevalence of co-infection and intraspecific heterogeneity among plant pathogen metapopulations.</title>
        <authorList>
            <person name="Newberry E."/>
            <person name="Bhandari R."/>
            <person name="Kemble J."/>
            <person name="Sikora E."/>
            <person name="Potnis N."/>
        </authorList>
    </citation>
    <scope>NUCLEOTIDE SEQUENCE [LARGE SCALE GENOMIC DNA]</scope>
    <source>
        <strain evidence="1">Xp_Tom_Tuscaloosa_18b</strain>
    </source>
</reference>
<accession>A0A6P0E6Z0</accession>
<dbReference type="AlphaFoldDB" id="A0A6P0E6Z0"/>
<proteinExistence type="predicted"/>
<sequence length="89" mass="10035">MASQLETEKSKAEKMGDLVKSKAKDLSHLRKQLSQQRKLVTQLEKQQQQQKRIDEALALADAFRAGDTERAKELVNSIRSKGPDETSLV</sequence>
<protein>
    <submittedName>
        <fullName evidence="1">Uncharacterized protein</fullName>
    </submittedName>
</protein>
<dbReference type="Proteomes" id="UP000471082">
    <property type="component" value="Unassembled WGS sequence"/>
</dbReference>
<gene>
    <name evidence="1" type="ORF">G3W61_20550</name>
</gene>
<evidence type="ECO:0000313" key="2">
    <source>
        <dbReference type="Proteomes" id="UP000471082"/>
    </source>
</evidence>